<evidence type="ECO:0000313" key="1">
    <source>
        <dbReference type="EMBL" id="MBP1849283.1"/>
    </source>
</evidence>
<gene>
    <name evidence="1" type="ORF">J2Z17_000704</name>
</gene>
<name>A0ABS4DUB1_9HYPH</name>
<evidence type="ECO:0000313" key="2">
    <source>
        <dbReference type="Proteomes" id="UP000759443"/>
    </source>
</evidence>
<comment type="caution">
    <text evidence="1">The sequence shown here is derived from an EMBL/GenBank/DDBJ whole genome shotgun (WGS) entry which is preliminary data.</text>
</comment>
<accession>A0ABS4DUB1</accession>
<sequence length="34" mass="3503">MAKMDGINVVGAGKGIANHVNMVSALDYASKLAR</sequence>
<dbReference type="EMBL" id="JAGGJU010000002">
    <property type="protein sequence ID" value="MBP1849283.1"/>
    <property type="molecule type" value="Genomic_DNA"/>
</dbReference>
<reference evidence="1 2" key="1">
    <citation type="submission" date="2021-03" db="EMBL/GenBank/DDBJ databases">
        <title>Genomic Encyclopedia of Type Strains, Phase IV (KMG-IV): sequencing the most valuable type-strain genomes for metagenomic binning, comparative biology and taxonomic classification.</title>
        <authorList>
            <person name="Goeker M."/>
        </authorList>
    </citation>
    <scope>NUCLEOTIDE SEQUENCE [LARGE SCALE GENOMIC DNA]</scope>
    <source>
        <strain evidence="1 2">DSM 21600</strain>
    </source>
</reference>
<keyword evidence="2" id="KW-1185">Reference proteome</keyword>
<dbReference type="Proteomes" id="UP000759443">
    <property type="component" value="Unassembled WGS sequence"/>
</dbReference>
<organism evidence="1 2">
    <name type="scientific">Rhizobium halophytocola</name>
    <dbReference type="NCBI Taxonomy" id="735519"/>
    <lineage>
        <taxon>Bacteria</taxon>
        <taxon>Pseudomonadati</taxon>
        <taxon>Pseudomonadota</taxon>
        <taxon>Alphaproteobacteria</taxon>
        <taxon>Hyphomicrobiales</taxon>
        <taxon>Rhizobiaceae</taxon>
        <taxon>Rhizobium/Agrobacterium group</taxon>
        <taxon>Rhizobium</taxon>
    </lineage>
</organism>
<proteinExistence type="predicted"/>
<protein>
    <submittedName>
        <fullName evidence="1">Uncharacterized protein</fullName>
    </submittedName>
</protein>